<gene>
    <name evidence="1" type="ORF">RsTaC01_0221</name>
</gene>
<evidence type="ECO:0000313" key="1">
    <source>
        <dbReference type="EMBL" id="BED92486.1"/>
    </source>
</evidence>
<sequence length="149" mass="17547">MYQAIENPLTEEDNANKQKHTLKINKLFERKSYDLNLGKYSIGDLIKSKSEYNLFVAFTNRYIKAIPKNKNKDNKFDMSTISSFLFYAQKECENLIKKKINFKINDKDAVEMQFANIVLLLEIKEPSNIQSLDKENVIQLYNLRNLQKL</sequence>
<organism evidence="1">
    <name type="scientific">Candidatus Paraimprobicoccus trichonymphae</name>
    <dbReference type="NCBI Taxonomy" id="3033793"/>
    <lineage>
        <taxon>Bacteria</taxon>
        <taxon>Bacillati</taxon>
        <taxon>Bacillota</taxon>
        <taxon>Clostridia</taxon>
        <taxon>Candidatus Paraimprobicoccus</taxon>
    </lineage>
</organism>
<proteinExistence type="predicted"/>
<dbReference type="KEGG" id="ptrh:RsTaC01_0221"/>
<dbReference type="EMBL" id="AP027925">
    <property type="protein sequence ID" value="BED92486.1"/>
    <property type="molecule type" value="Genomic_DNA"/>
</dbReference>
<reference evidence="1" key="1">
    <citation type="journal article" date="2023" name="ISME J.">
        <title>Emergence of putative energy parasites within Clostridia revealed by genome analysis of a novel endosymbiotic clade.</title>
        <authorList>
            <person name="Takahashi K."/>
            <person name="Kuwahara H."/>
            <person name="Horikawa Y."/>
            <person name="Izawa K."/>
            <person name="Kato D."/>
            <person name="Inagaki T."/>
            <person name="Yuki M."/>
            <person name="Ohkuma M."/>
            <person name="Hongoh Y."/>
        </authorList>
    </citation>
    <scope>NUCLEOTIDE SEQUENCE</scope>
    <source>
        <strain evidence="1">RsTa-C01</strain>
    </source>
</reference>
<dbReference type="Proteomes" id="UP001335720">
    <property type="component" value="Chromosome"/>
</dbReference>
<protein>
    <submittedName>
        <fullName evidence="1">Uncharacterized protein</fullName>
    </submittedName>
</protein>
<name>A0AA48KW06_9FIRM</name>
<accession>A0AA48KW06</accession>
<dbReference type="AlphaFoldDB" id="A0AA48KW06"/>